<evidence type="ECO:0000313" key="2">
    <source>
        <dbReference type="EMBL" id="RYP00243.1"/>
    </source>
</evidence>
<comment type="caution">
    <text evidence="2">The sequence shown here is derived from an EMBL/GenBank/DDBJ whole genome shotgun (WGS) entry which is preliminary data.</text>
</comment>
<feature type="domain" description="AB hydrolase-1" evidence="1">
    <location>
        <begin position="38"/>
        <end position="97"/>
    </location>
</feature>
<dbReference type="Proteomes" id="UP000293360">
    <property type="component" value="Unassembled WGS sequence"/>
</dbReference>
<dbReference type="STRING" id="155417.A0A4Q4T7I1"/>
<dbReference type="Pfam" id="PF00561">
    <property type="entry name" value="Abhydrolase_1"/>
    <property type="match status" value="1"/>
</dbReference>
<dbReference type="SUPFAM" id="SSF53474">
    <property type="entry name" value="alpha/beta-Hydrolases"/>
    <property type="match status" value="1"/>
</dbReference>
<evidence type="ECO:0000259" key="1">
    <source>
        <dbReference type="Pfam" id="PF00561"/>
    </source>
</evidence>
<evidence type="ECO:0000313" key="3">
    <source>
        <dbReference type="Proteomes" id="UP000293360"/>
    </source>
</evidence>
<gene>
    <name evidence="2" type="ORF">DL764_006579</name>
</gene>
<dbReference type="PANTHER" id="PTHR43329">
    <property type="entry name" value="EPOXIDE HYDROLASE"/>
    <property type="match status" value="1"/>
</dbReference>
<keyword evidence="3" id="KW-1185">Reference proteome</keyword>
<sequence>MSTETTLFMFPSGRVMKYAITASSADGPTVILSNLLCAPLQSWDHVVPVLASKGFRVLRYDLPGHGGSSVAQDLSSTTFDSLADDVRHLLRHVGNPETPCLDRRQHGCRDGHRVHARHPSVISRLVACDTISFSRVNAETADVFGRRVAAARKTGNMDAIVKGTLERWFGRGWMGENPSETARMRQAMRETSIDGFETCCAALRNTSLHLRPLLEHAGRGVESALLLVGEKDANLPESMKGLRQGIEDGIRKSSNPDASVDLKVIKGAGHVCYINGFGQFQETVTDFLKE</sequence>
<organism evidence="2 3">
    <name type="scientific">Monosporascus ibericus</name>
    <dbReference type="NCBI Taxonomy" id="155417"/>
    <lineage>
        <taxon>Eukaryota</taxon>
        <taxon>Fungi</taxon>
        <taxon>Dikarya</taxon>
        <taxon>Ascomycota</taxon>
        <taxon>Pezizomycotina</taxon>
        <taxon>Sordariomycetes</taxon>
        <taxon>Xylariomycetidae</taxon>
        <taxon>Xylariales</taxon>
        <taxon>Xylariales incertae sedis</taxon>
        <taxon>Monosporascus</taxon>
    </lineage>
</organism>
<name>A0A4Q4T7I1_9PEZI</name>
<dbReference type="InterPro" id="IPR000073">
    <property type="entry name" value="AB_hydrolase_1"/>
</dbReference>
<dbReference type="EMBL" id="QJNU01000395">
    <property type="protein sequence ID" value="RYP00243.1"/>
    <property type="molecule type" value="Genomic_DNA"/>
</dbReference>
<dbReference type="OrthoDB" id="2851338at2759"/>
<dbReference type="InterPro" id="IPR029058">
    <property type="entry name" value="AB_hydrolase_fold"/>
</dbReference>
<accession>A0A4Q4T7I1</accession>
<reference evidence="2 3" key="1">
    <citation type="submission" date="2018-06" db="EMBL/GenBank/DDBJ databases">
        <title>Complete Genomes of Monosporascus.</title>
        <authorList>
            <person name="Robinson A.J."/>
            <person name="Natvig D.O."/>
        </authorList>
    </citation>
    <scope>NUCLEOTIDE SEQUENCE [LARGE SCALE GENOMIC DNA]</scope>
    <source>
        <strain evidence="2 3">CBS 110550</strain>
    </source>
</reference>
<protein>
    <recommendedName>
        <fullName evidence="1">AB hydrolase-1 domain-containing protein</fullName>
    </recommendedName>
</protein>
<proteinExistence type="predicted"/>
<dbReference type="Gene3D" id="3.40.50.1820">
    <property type="entry name" value="alpha/beta hydrolase"/>
    <property type="match status" value="1"/>
</dbReference>
<dbReference type="AlphaFoldDB" id="A0A4Q4T7I1"/>